<dbReference type="PANTHER" id="PTHR32096">
    <property type="entry name" value="WRKY TRANSCRIPTION FACTOR 30-RELATED-RELATED"/>
    <property type="match status" value="1"/>
</dbReference>
<dbReference type="SUPFAM" id="SSF118290">
    <property type="entry name" value="WRKY DNA-binding domain"/>
    <property type="match status" value="1"/>
</dbReference>
<evidence type="ECO:0000256" key="6">
    <source>
        <dbReference type="SAM" id="MobiDB-lite"/>
    </source>
</evidence>
<reference evidence="9" key="2">
    <citation type="submission" date="2025-08" db="UniProtKB">
        <authorList>
            <consortium name="RefSeq"/>
        </authorList>
    </citation>
    <scope>IDENTIFICATION</scope>
    <source>
        <tissue evidence="9">Etiolated seedlings</tissue>
    </source>
</reference>
<gene>
    <name evidence="9" type="primary">LOC101504205</name>
</gene>
<keyword evidence="5" id="KW-0539">Nucleus</keyword>
<evidence type="ECO:0000259" key="7">
    <source>
        <dbReference type="PROSITE" id="PS50811"/>
    </source>
</evidence>
<evidence type="ECO:0000256" key="3">
    <source>
        <dbReference type="ARBA" id="ARBA00023125"/>
    </source>
</evidence>
<evidence type="ECO:0000256" key="1">
    <source>
        <dbReference type="ARBA" id="ARBA00004123"/>
    </source>
</evidence>
<dbReference type="PaxDb" id="3827-XP_004487582.1"/>
<dbReference type="SMART" id="SM00774">
    <property type="entry name" value="WRKY"/>
    <property type="match status" value="1"/>
</dbReference>
<organism evidence="8 9">
    <name type="scientific">Cicer arietinum</name>
    <name type="common">Chickpea</name>
    <name type="synonym">Garbanzo</name>
    <dbReference type="NCBI Taxonomy" id="3827"/>
    <lineage>
        <taxon>Eukaryota</taxon>
        <taxon>Viridiplantae</taxon>
        <taxon>Streptophyta</taxon>
        <taxon>Embryophyta</taxon>
        <taxon>Tracheophyta</taxon>
        <taxon>Spermatophyta</taxon>
        <taxon>Magnoliopsida</taxon>
        <taxon>eudicotyledons</taxon>
        <taxon>Gunneridae</taxon>
        <taxon>Pentapetalae</taxon>
        <taxon>rosids</taxon>
        <taxon>fabids</taxon>
        <taxon>Fabales</taxon>
        <taxon>Fabaceae</taxon>
        <taxon>Papilionoideae</taxon>
        <taxon>50 kb inversion clade</taxon>
        <taxon>NPAAA clade</taxon>
        <taxon>Hologalegina</taxon>
        <taxon>IRL clade</taxon>
        <taxon>Cicereae</taxon>
        <taxon>Cicer</taxon>
    </lineage>
</organism>
<keyword evidence="8" id="KW-1185">Reference proteome</keyword>
<dbReference type="GO" id="GO:0005634">
    <property type="term" value="C:nucleus"/>
    <property type="evidence" value="ECO:0007669"/>
    <property type="project" value="UniProtKB-SubCell"/>
</dbReference>
<protein>
    <submittedName>
        <fullName evidence="9">Probable WRKY transcription factor 69</fullName>
    </submittedName>
</protein>
<keyword evidence="4" id="KW-0804">Transcription</keyword>
<name>A0A1S2XFP0_CICAR</name>
<keyword evidence="3" id="KW-0238">DNA-binding</keyword>
<dbReference type="KEGG" id="cam:101504205"/>
<feature type="compositionally biased region" description="Basic and acidic residues" evidence="6">
    <location>
        <begin position="115"/>
        <end position="124"/>
    </location>
</feature>
<dbReference type="Gene3D" id="2.20.25.80">
    <property type="entry name" value="WRKY domain"/>
    <property type="match status" value="1"/>
</dbReference>
<proteinExistence type="predicted"/>
<dbReference type="PROSITE" id="PS50811">
    <property type="entry name" value="WRKY"/>
    <property type="match status" value="1"/>
</dbReference>
<dbReference type="GO" id="GO:0000976">
    <property type="term" value="F:transcription cis-regulatory region binding"/>
    <property type="evidence" value="ECO:0007669"/>
    <property type="project" value="TreeGrafter"/>
</dbReference>
<dbReference type="GeneID" id="101504205"/>
<dbReference type="eggNOG" id="ENOG502RY69">
    <property type="taxonomic scope" value="Eukaryota"/>
</dbReference>
<dbReference type="GO" id="GO:0003700">
    <property type="term" value="F:DNA-binding transcription factor activity"/>
    <property type="evidence" value="ECO:0007669"/>
    <property type="project" value="InterPro"/>
</dbReference>
<dbReference type="Pfam" id="PF03106">
    <property type="entry name" value="WRKY"/>
    <property type="match status" value="1"/>
</dbReference>
<dbReference type="InterPro" id="IPR036576">
    <property type="entry name" value="WRKY_dom_sf"/>
</dbReference>
<dbReference type="FunFam" id="2.20.25.80:FF:000004">
    <property type="entry name" value="WRKY transcription factor 65"/>
    <property type="match status" value="1"/>
</dbReference>
<dbReference type="RefSeq" id="XP_004487582.1">
    <property type="nucleotide sequence ID" value="XM_004487525.3"/>
</dbReference>
<sequence>MMYCSHVHNKLHCQSVTPWRLILNTNPNPFFSLTFTLLLSSPPPLPSFSGDPTFPITIFYTNQLLKKFINFLLLLLPLIMYKRRFNTKPLYVTDPDEPEPEPISEAAPASPSSCEDTKTEEPSPKKRKEMKKRVVTIPIGEVEGSKSKGETYPPSDSWAWRKYGQKPIKGSPYPRGYYRCSSSKGCPARKQVERSRVDPTNLLVTYAYEHNHPLPLPKSHSSSSAVTVTVETPSTGDSSAECAATTVHPEDLTVFAAHPDFELAGDSTILLSHHHHAVFGWFDDVASTGVLVSPICGEVEDLTLTMREEDESLFADLGELPECSAVFRQRNIPSGSVIQCGGITG</sequence>
<evidence type="ECO:0000313" key="9">
    <source>
        <dbReference type="RefSeq" id="XP_004487582.1"/>
    </source>
</evidence>
<dbReference type="InterPro" id="IPR044810">
    <property type="entry name" value="WRKY_plant"/>
</dbReference>
<evidence type="ECO:0000256" key="2">
    <source>
        <dbReference type="ARBA" id="ARBA00023015"/>
    </source>
</evidence>
<accession>A0A1S2XFP0</accession>
<dbReference type="InterPro" id="IPR003657">
    <property type="entry name" value="WRKY_dom"/>
</dbReference>
<reference evidence="8" key="1">
    <citation type="journal article" date="2013" name="Nat. Biotechnol.">
        <title>Draft genome sequence of chickpea (Cicer arietinum) provides a resource for trait improvement.</title>
        <authorList>
            <person name="Varshney R.K."/>
            <person name="Song C."/>
            <person name="Saxena R.K."/>
            <person name="Azam S."/>
            <person name="Yu S."/>
            <person name="Sharpe A.G."/>
            <person name="Cannon S."/>
            <person name="Baek J."/>
            <person name="Rosen B.D."/>
            <person name="Tar'an B."/>
            <person name="Millan T."/>
            <person name="Zhang X."/>
            <person name="Ramsay L.D."/>
            <person name="Iwata A."/>
            <person name="Wang Y."/>
            <person name="Nelson W."/>
            <person name="Farmer A.D."/>
            <person name="Gaur P.M."/>
            <person name="Soderlund C."/>
            <person name="Penmetsa R.V."/>
            <person name="Xu C."/>
            <person name="Bharti A.K."/>
            <person name="He W."/>
            <person name="Winter P."/>
            <person name="Zhao S."/>
            <person name="Hane J.K."/>
            <person name="Carrasquilla-Garcia N."/>
            <person name="Condie J.A."/>
            <person name="Upadhyaya H.D."/>
            <person name="Luo M.C."/>
            <person name="Thudi M."/>
            <person name="Gowda C.L."/>
            <person name="Singh N.P."/>
            <person name="Lichtenzveig J."/>
            <person name="Gali K.K."/>
            <person name="Rubio J."/>
            <person name="Nadarajan N."/>
            <person name="Dolezel J."/>
            <person name="Bansal K.C."/>
            <person name="Xu X."/>
            <person name="Edwards D."/>
            <person name="Zhang G."/>
            <person name="Kahl G."/>
            <person name="Gil J."/>
            <person name="Singh K.B."/>
            <person name="Datta S.K."/>
            <person name="Jackson S.A."/>
            <person name="Wang J."/>
            <person name="Cook D.R."/>
        </authorList>
    </citation>
    <scope>NUCLEOTIDE SEQUENCE [LARGE SCALE GENOMIC DNA]</scope>
    <source>
        <strain evidence="8">cv. CDC Frontier</strain>
    </source>
</reference>
<dbReference type="AlphaFoldDB" id="A0A1S2XFP0"/>
<evidence type="ECO:0000256" key="4">
    <source>
        <dbReference type="ARBA" id="ARBA00023163"/>
    </source>
</evidence>
<feature type="domain" description="WRKY" evidence="7">
    <location>
        <begin position="155"/>
        <end position="215"/>
    </location>
</feature>
<evidence type="ECO:0000313" key="8">
    <source>
        <dbReference type="Proteomes" id="UP000087171"/>
    </source>
</evidence>
<evidence type="ECO:0000256" key="5">
    <source>
        <dbReference type="ARBA" id="ARBA00023242"/>
    </source>
</evidence>
<feature type="compositionally biased region" description="Low complexity" evidence="6">
    <location>
        <begin position="103"/>
        <end position="114"/>
    </location>
</feature>
<comment type="subcellular location">
    <subcellularLocation>
        <location evidence="1">Nucleus</location>
    </subcellularLocation>
</comment>
<dbReference type="Proteomes" id="UP000087171">
    <property type="component" value="Chromosome Ca1"/>
</dbReference>
<dbReference type="OrthoDB" id="773436at2759"/>
<keyword evidence="2" id="KW-0805">Transcription regulation</keyword>
<feature type="region of interest" description="Disordered" evidence="6">
    <location>
        <begin position="92"/>
        <end position="131"/>
    </location>
</feature>
<dbReference type="PANTHER" id="PTHR32096:SF19">
    <property type="entry name" value="OS01G0750100 PROTEIN"/>
    <property type="match status" value="1"/>
</dbReference>